<dbReference type="PANTHER" id="PTHR43712">
    <property type="entry name" value="PUTATIVE (AFU_ORTHOLOGUE AFUA_4G14580)-RELATED"/>
    <property type="match status" value="1"/>
</dbReference>
<evidence type="ECO:0000313" key="2">
    <source>
        <dbReference type="Proteomes" id="UP001149163"/>
    </source>
</evidence>
<gene>
    <name evidence="1" type="ORF">N7482_009691</name>
</gene>
<evidence type="ECO:0000313" key="1">
    <source>
        <dbReference type="EMBL" id="KAJ5153213.1"/>
    </source>
</evidence>
<dbReference type="GeneID" id="81430991"/>
<keyword evidence="1" id="KW-0808">Transferase</keyword>
<name>A0A9W9HN00_9EURO</name>
<dbReference type="OrthoDB" id="1606438at2759"/>
<sequence length="107" mass="12276">MGPLQNGAEKSCHWQLGLLHSIIPALKRGAKLIINDRVIPSRGQAHYLVEREARDYYMYMLAFQNAKERTTDDWAQLFEQTDSRFELTKVSHSGKSKLAVVEVTWKG</sequence>
<dbReference type="RefSeq" id="XP_056539521.1">
    <property type="nucleotide sequence ID" value="XM_056691815.1"/>
</dbReference>
<protein>
    <submittedName>
        <fullName evidence="1">S-adenosyl-L-methionine-dependent methyltransferase</fullName>
    </submittedName>
</protein>
<reference evidence="1" key="1">
    <citation type="submission" date="2022-11" db="EMBL/GenBank/DDBJ databases">
        <authorList>
            <person name="Petersen C."/>
        </authorList>
    </citation>
    <scope>NUCLEOTIDE SEQUENCE</scope>
    <source>
        <strain evidence="1">IBT 26290</strain>
    </source>
</reference>
<dbReference type="EMBL" id="JAPQKN010000007">
    <property type="protein sequence ID" value="KAJ5153213.1"/>
    <property type="molecule type" value="Genomic_DNA"/>
</dbReference>
<reference evidence="1" key="2">
    <citation type="journal article" date="2023" name="IMA Fungus">
        <title>Comparative genomic study of the Penicillium genus elucidates a diverse pangenome and 15 lateral gene transfer events.</title>
        <authorList>
            <person name="Petersen C."/>
            <person name="Sorensen T."/>
            <person name="Nielsen M.R."/>
            <person name="Sondergaard T.E."/>
            <person name="Sorensen J.L."/>
            <person name="Fitzpatrick D.A."/>
            <person name="Frisvad J.C."/>
            <person name="Nielsen K.L."/>
        </authorList>
    </citation>
    <scope>NUCLEOTIDE SEQUENCE</scope>
    <source>
        <strain evidence="1">IBT 26290</strain>
    </source>
</reference>
<dbReference type="Gene3D" id="3.40.50.150">
    <property type="entry name" value="Vaccinia Virus protein VP39"/>
    <property type="match status" value="1"/>
</dbReference>
<comment type="caution">
    <text evidence="1">The sequence shown here is derived from an EMBL/GenBank/DDBJ whole genome shotgun (WGS) entry which is preliminary data.</text>
</comment>
<accession>A0A9W9HN00</accession>
<dbReference type="SUPFAM" id="SSF53335">
    <property type="entry name" value="S-adenosyl-L-methionine-dependent methyltransferases"/>
    <property type="match status" value="1"/>
</dbReference>
<dbReference type="PANTHER" id="PTHR43712:SF12">
    <property type="entry name" value="STERIGMATOCYSTIN 8-O-METHYLTRANSFERASE"/>
    <property type="match status" value="1"/>
</dbReference>
<dbReference type="InterPro" id="IPR029063">
    <property type="entry name" value="SAM-dependent_MTases_sf"/>
</dbReference>
<dbReference type="GO" id="GO:0008168">
    <property type="term" value="F:methyltransferase activity"/>
    <property type="evidence" value="ECO:0007669"/>
    <property type="project" value="UniProtKB-KW"/>
</dbReference>
<keyword evidence="1" id="KW-0489">Methyltransferase</keyword>
<dbReference type="GO" id="GO:0032259">
    <property type="term" value="P:methylation"/>
    <property type="evidence" value="ECO:0007669"/>
    <property type="project" value="UniProtKB-KW"/>
</dbReference>
<dbReference type="AlphaFoldDB" id="A0A9W9HN00"/>
<organism evidence="1 2">
    <name type="scientific">Penicillium canariense</name>
    <dbReference type="NCBI Taxonomy" id="189055"/>
    <lineage>
        <taxon>Eukaryota</taxon>
        <taxon>Fungi</taxon>
        <taxon>Dikarya</taxon>
        <taxon>Ascomycota</taxon>
        <taxon>Pezizomycotina</taxon>
        <taxon>Eurotiomycetes</taxon>
        <taxon>Eurotiomycetidae</taxon>
        <taxon>Eurotiales</taxon>
        <taxon>Aspergillaceae</taxon>
        <taxon>Penicillium</taxon>
    </lineage>
</organism>
<proteinExistence type="predicted"/>
<keyword evidence="2" id="KW-1185">Reference proteome</keyword>
<dbReference type="Proteomes" id="UP001149163">
    <property type="component" value="Unassembled WGS sequence"/>
</dbReference>